<reference evidence="2 3" key="1">
    <citation type="journal article" date="2015" name="Nature">
        <title>rRNA introns, odd ribosomes, and small enigmatic genomes across a large radiation of phyla.</title>
        <authorList>
            <person name="Brown C.T."/>
            <person name="Hug L.A."/>
            <person name="Thomas B.C."/>
            <person name="Sharon I."/>
            <person name="Castelle C.J."/>
            <person name="Singh A."/>
            <person name="Wilkins M.J."/>
            <person name="Williams K.H."/>
            <person name="Banfield J.F."/>
        </authorList>
    </citation>
    <scope>NUCLEOTIDE SEQUENCE [LARGE SCALE GENOMIC DNA]</scope>
</reference>
<dbReference type="Proteomes" id="UP000034704">
    <property type="component" value="Unassembled WGS sequence"/>
</dbReference>
<dbReference type="Gene3D" id="2.60.40.10">
    <property type="entry name" value="Immunoglobulins"/>
    <property type="match status" value="1"/>
</dbReference>
<keyword evidence="1" id="KW-0732">Signal</keyword>
<gene>
    <name evidence="2" type="ORF">UV12_C0001G0019</name>
</gene>
<comment type="caution">
    <text evidence="2">The sequence shown here is derived from an EMBL/GenBank/DDBJ whole genome shotgun (WGS) entry which is preliminary data.</text>
</comment>
<evidence type="ECO:0000256" key="1">
    <source>
        <dbReference type="SAM" id="SignalP"/>
    </source>
</evidence>
<dbReference type="Gene3D" id="2.130.10.10">
    <property type="entry name" value="YVTN repeat-like/Quinoprotein amine dehydrogenase"/>
    <property type="match status" value="2"/>
</dbReference>
<dbReference type="STRING" id="1618756.UV12_C0001G0019"/>
<name>A0A0G0ZI18_9BACT</name>
<dbReference type="AlphaFoldDB" id="A0A0G0ZI18"/>
<proteinExistence type="predicted"/>
<dbReference type="InterPro" id="IPR035986">
    <property type="entry name" value="PKD_dom_sf"/>
</dbReference>
<dbReference type="SUPFAM" id="SSF49299">
    <property type="entry name" value="PKD domain"/>
    <property type="match status" value="1"/>
</dbReference>
<accession>A0A0G0ZI18</accession>
<dbReference type="SUPFAM" id="SSF63829">
    <property type="entry name" value="Calcium-dependent phosphotriesterase"/>
    <property type="match status" value="1"/>
</dbReference>
<evidence type="ECO:0000313" key="2">
    <source>
        <dbReference type="EMBL" id="KKS48324.1"/>
    </source>
</evidence>
<feature type="signal peptide" evidence="1">
    <location>
        <begin position="1"/>
        <end position="22"/>
    </location>
</feature>
<dbReference type="InterPro" id="IPR015943">
    <property type="entry name" value="WD40/YVTN_repeat-like_dom_sf"/>
</dbReference>
<protein>
    <submittedName>
        <fullName evidence="2">Cell wall/surface repeat protein</fullName>
    </submittedName>
</protein>
<dbReference type="EMBL" id="LCDG01000001">
    <property type="protein sequence ID" value="KKS48324.1"/>
    <property type="molecule type" value="Genomic_DNA"/>
</dbReference>
<feature type="chain" id="PRO_5002535646" evidence="1">
    <location>
        <begin position="23"/>
        <end position="846"/>
    </location>
</feature>
<organism evidence="2 3">
    <name type="scientific">Candidatus Nomurabacteria bacterium GW2011_GWC2_42_20</name>
    <dbReference type="NCBI Taxonomy" id="1618756"/>
    <lineage>
        <taxon>Bacteria</taxon>
        <taxon>Candidatus Nomuraibacteriota</taxon>
    </lineage>
</organism>
<evidence type="ECO:0000313" key="3">
    <source>
        <dbReference type="Proteomes" id="UP000034704"/>
    </source>
</evidence>
<dbReference type="InterPro" id="IPR013783">
    <property type="entry name" value="Ig-like_fold"/>
</dbReference>
<sequence length="846" mass="87191">MIKKIILTTIFAFAALPSIVLAAVGDMVTYNVTSVVYPSDIVFDGTNMWVSSNVNGFRAAKISPSGVATSYLSMSNGGLPVGIAFDGTNMWVVGYVGDTVTKVSPSGVMTDYFGTGAGPWDIAFDGVNMWTVNDGYTAGGYDPYTGEVYPDTYGPTSVTKVSPSGAMTTYYGTGSLAEGIAFDGTNMWVANFSNNSVTKISPTGAMTTYTGTGANPYQLAFDGTNMWTANYGNNSVTKISPTGAMTTYTGTGAGPCGIAFDGTNMWTGNYSNNSVTKISPTGAMTTYTGTGANPCNIAFDGTNMWTANPSDNTVTKVVAVLPTGTVSVYSNISSSWSITGPAAITGSGTSQTSVSQPTGTYTITWGAIAGYTTPASQSFTLTSGGTISFSGTYSLNSYTVSATAGAGGTISPASRVVTYGNTTTFTVTPNAGYTASASGCGGSLSGTTYTTGAITGACTVSATYTASIATPTAYISAPSTDTSVSQNTAVAFSGSGTPIPSTSIPATLTSVNVGSVQNYANMAGPSVIPSLCQSGGYSSGYLVAIQYTPGQIDSLFHFTYQCTNDTYSCPADYTLSGTNCIFQPLIISYEWREGNCTTGTLLSSASSFNLSTPTQGTRTIYLRVKDSQGTWSTNCPSRVITITSSTPTSPTISGPSTLVTGQSGTYSFVSTDPQVEQISYAVDWNSDGTDLWMPYGSVPPPGSMTYVNSGVSQSASKSWATPGTYTVRVLAQDTWGNNSAWTTYTITVSDPQPCTAGVVDSSGSWAPTCATSATCLTPPDPSQLTNQPGIQIGLCPTPEYTGTAYRACSTATITCTPATSCGDNTCNGSETILTCPADCKGRYQQF</sequence>